<dbReference type="AlphaFoldDB" id="A0AAX0S8F1"/>
<sequence>MGFWKQVFRSRVSVLEGGHVLTDNVEGKGLVNRMSVIKGRKSGEVKVTTAFGQKHFTLSQIEWEQSGDRNVGKAYGSTILSTALVGSVGTIAEVAVRAMKKDNSTAYIYLIDEEGEEHKILVQCTKEQFVQIYKLCNLYKN</sequence>
<comment type="caution">
    <text evidence="1">The sequence shown here is derived from an EMBL/GenBank/DDBJ whole genome shotgun (WGS) entry which is preliminary data.</text>
</comment>
<proteinExistence type="predicted"/>
<reference evidence="1 2" key="1">
    <citation type="submission" date="2017-09" db="EMBL/GenBank/DDBJ databases">
        <title>Large-scale bioinformatics analysis of Bacillus genomes uncovers conserved roles of natural products in bacterial physiology.</title>
        <authorList>
            <consortium name="Agbiome Team Llc"/>
            <person name="Bleich R.M."/>
            <person name="Kirk G.J."/>
            <person name="Santa Maria K.C."/>
            <person name="Allen S.E."/>
            <person name="Farag S."/>
            <person name="Shank E.A."/>
            <person name="Bowers A."/>
        </authorList>
    </citation>
    <scope>NUCLEOTIDE SEQUENCE [LARGE SCALE GENOMIC DNA]</scope>
    <source>
        <strain evidence="1 2">AFS003229</strain>
    </source>
</reference>
<dbReference type="EMBL" id="NUEQ01000004">
    <property type="protein sequence ID" value="PEJ37522.1"/>
    <property type="molecule type" value="Genomic_DNA"/>
</dbReference>
<accession>A0AAX0S8F1</accession>
<organism evidence="1 2">
    <name type="scientific">Peribacillus butanolivorans</name>
    <dbReference type="NCBI Taxonomy" id="421767"/>
    <lineage>
        <taxon>Bacteria</taxon>
        <taxon>Bacillati</taxon>
        <taxon>Bacillota</taxon>
        <taxon>Bacilli</taxon>
        <taxon>Bacillales</taxon>
        <taxon>Bacillaceae</taxon>
        <taxon>Peribacillus</taxon>
    </lineage>
</organism>
<dbReference type="Proteomes" id="UP000220106">
    <property type="component" value="Unassembled WGS sequence"/>
</dbReference>
<evidence type="ECO:0000313" key="1">
    <source>
        <dbReference type="EMBL" id="PEJ37522.1"/>
    </source>
</evidence>
<name>A0AAX0S8F1_9BACI</name>
<protein>
    <submittedName>
        <fullName evidence="1">Uncharacterized protein</fullName>
    </submittedName>
</protein>
<gene>
    <name evidence="1" type="ORF">CN689_01090</name>
</gene>
<evidence type="ECO:0000313" key="2">
    <source>
        <dbReference type="Proteomes" id="UP000220106"/>
    </source>
</evidence>
<dbReference type="RefSeq" id="WP_098174554.1">
    <property type="nucleotide sequence ID" value="NZ_JBLOIZ010000002.1"/>
</dbReference>